<reference evidence="11" key="1">
    <citation type="submission" date="2016-04" db="EMBL/GenBank/DDBJ databases">
        <title>Comparative genomics of biotechnologically important yeasts.</title>
        <authorList>
            <consortium name="DOE Joint Genome Institute"/>
            <person name="Riley R."/>
            <person name="Haridas S."/>
            <person name="Wolfe K.H."/>
            <person name="Lopes M.R."/>
            <person name="Hittinger C.T."/>
            <person name="Goker M."/>
            <person name="Salamov A."/>
            <person name="Wisecaver J."/>
            <person name="Long T.M."/>
            <person name="Aerts A.L."/>
            <person name="Barry K."/>
            <person name="Choi C."/>
            <person name="Clum A."/>
            <person name="Coughlan A.Y."/>
            <person name="Deshpande S."/>
            <person name="Douglass A.P."/>
            <person name="Hanson S.J."/>
            <person name="Klenk H.-P."/>
            <person name="Labutti K."/>
            <person name="Lapidus A."/>
            <person name="Lindquist E."/>
            <person name="Lipzen A."/>
            <person name="Meier-Kolthoff J.P."/>
            <person name="Ohm R.A."/>
            <person name="Otillar R.P."/>
            <person name="Pangilinan J."/>
            <person name="Peng Y."/>
            <person name="Rokas A."/>
            <person name="Rosa C.A."/>
            <person name="Scheuner C."/>
            <person name="Sibirny A.A."/>
            <person name="Slot J.C."/>
            <person name="Stielow J.B."/>
            <person name="Sun H."/>
            <person name="Kurtzman C.P."/>
            <person name="Blackwell M."/>
            <person name="Grigoriev I.V."/>
            <person name="Jeffries T.W."/>
        </authorList>
    </citation>
    <scope>NUCLEOTIDE SEQUENCE [LARGE SCALE GENOMIC DNA]</scope>
    <source>
        <strain evidence="11">NRRL YB-2248</strain>
    </source>
</reference>
<evidence type="ECO:0000256" key="7">
    <source>
        <dbReference type="ARBA" id="ARBA00023128"/>
    </source>
</evidence>
<evidence type="ECO:0000256" key="2">
    <source>
        <dbReference type="ARBA" id="ARBA00004749"/>
    </source>
</evidence>
<dbReference type="OrthoDB" id="619536at2759"/>
<keyword evidence="7 8" id="KW-0496">Mitochondrion</keyword>
<evidence type="ECO:0000313" key="10">
    <source>
        <dbReference type="EMBL" id="ODV86051.1"/>
    </source>
</evidence>
<comment type="pathway">
    <text evidence="2 8">Cofactor biosynthesis; ubiquinone biosynthesis.</text>
</comment>
<dbReference type="InterPro" id="IPR012762">
    <property type="entry name" value="Ubiq_biosynth_COQ9"/>
</dbReference>
<evidence type="ECO:0000313" key="11">
    <source>
        <dbReference type="Proteomes" id="UP000094801"/>
    </source>
</evidence>
<dbReference type="GO" id="GO:0005743">
    <property type="term" value="C:mitochondrial inner membrane"/>
    <property type="evidence" value="ECO:0007669"/>
    <property type="project" value="TreeGrafter"/>
</dbReference>
<evidence type="ECO:0000259" key="9">
    <source>
        <dbReference type="Pfam" id="PF08511"/>
    </source>
</evidence>
<dbReference type="GO" id="GO:0006744">
    <property type="term" value="P:ubiquinone biosynthetic process"/>
    <property type="evidence" value="ECO:0007669"/>
    <property type="project" value="UniProtKB-UniRule"/>
</dbReference>
<protein>
    <recommendedName>
        <fullName evidence="8">Ubiquinone biosynthesis protein</fullName>
    </recommendedName>
</protein>
<sequence>MLFRGSIAKPNLYRATFTNSITNRLFHTVYHADIPILDESIFENKILKKAYEDHVPETGFTEESIKLAAKGLNYNLDNLKGVFNFTSQSKDLRVELIQYHLKSCRLKLRNYHNDANRLQTETERVRFYLEKRLLENKPIIKYYHQALARMILPSNLTESLNELHKLSDDISFYSGDKSNDFAWYSKRFSLSGVFIQSELFMLNDRSNNFENTIEFMNDKMDEVDNMAYAYNSFEEWAIFNGISTVNLIKSQLARG</sequence>
<evidence type="ECO:0000256" key="1">
    <source>
        <dbReference type="ARBA" id="ARBA00004173"/>
    </source>
</evidence>
<name>A0A1E4T2U5_9ASCO</name>
<dbReference type="GO" id="GO:0008289">
    <property type="term" value="F:lipid binding"/>
    <property type="evidence" value="ECO:0007669"/>
    <property type="project" value="UniProtKB-UniRule"/>
</dbReference>
<keyword evidence="4 8" id="KW-0831">Ubiquinone biosynthesis</keyword>
<evidence type="ECO:0000256" key="6">
    <source>
        <dbReference type="ARBA" id="ARBA00023121"/>
    </source>
</evidence>
<dbReference type="PANTHER" id="PTHR21427">
    <property type="entry name" value="UBIQUINONE BIOSYNTHESIS PROTEIN COQ9, MITOCHONDRIAL"/>
    <property type="match status" value="1"/>
</dbReference>
<dbReference type="NCBIfam" id="TIGR02396">
    <property type="entry name" value="diverge_rpsU"/>
    <property type="match status" value="1"/>
</dbReference>
<feature type="domain" description="COQ9 C-terminal" evidence="9">
    <location>
        <begin position="157"/>
        <end position="226"/>
    </location>
</feature>
<dbReference type="STRING" id="983967.A0A1E4T2U5"/>
<dbReference type="UniPathway" id="UPA00232"/>
<evidence type="ECO:0000256" key="5">
    <source>
        <dbReference type="ARBA" id="ARBA00022946"/>
    </source>
</evidence>
<dbReference type="Proteomes" id="UP000094801">
    <property type="component" value="Unassembled WGS sequence"/>
</dbReference>
<dbReference type="AlphaFoldDB" id="A0A1E4T2U5"/>
<gene>
    <name evidence="10" type="ORF">CANARDRAFT_28101</name>
</gene>
<keyword evidence="6 8" id="KW-0446">Lipid-binding</keyword>
<evidence type="ECO:0000256" key="4">
    <source>
        <dbReference type="ARBA" id="ARBA00022688"/>
    </source>
</evidence>
<organism evidence="10 11">
    <name type="scientific">[Candida] arabinofermentans NRRL YB-2248</name>
    <dbReference type="NCBI Taxonomy" id="983967"/>
    <lineage>
        <taxon>Eukaryota</taxon>
        <taxon>Fungi</taxon>
        <taxon>Dikarya</taxon>
        <taxon>Ascomycota</taxon>
        <taxon>Saccharomycotina</taxon>
        <taxon>Pichiomycetes</taxon>
        <taxon>Pichiales</taxon>
        <taxon>Pichiaceae</taxon>
        <taxon>Ogataea</taxon>
        <taxon>Ogataea/Candida clade</taxon>
    </lineage>
</organism>
<keyword evidence="5" id="KW-0809">Transit peptide</keyword>
<dbReference type="PANTHER" id="PTHR21427:SF19">
    <property type="entry name" value="UBIQUINONE BIOSYNTHESIS PROTEIN COQ9, MITOCHONDRIAL"/>
    <property type="match status" value="1"/>
</dbReference>
<dbReference type="Pfam" id="PF08511">
    <property type="entry name" value="COQ9"/>
    <property type="match status" value="1"/>
</dbReference>
<comment type="function">
    <text evidence="8">Membrane-associated protein that warps the membrane surface to access and bind aromatic isoprenes with high specificity, including ubiquinone (CoQ) isoprene intermediates and presents them directly to Coq7, therefore facilitating the Coq7-mediated hydroxylase step. Participates in the biosynthesis of coenzyme Q, also named ubiquinone, an essential lipid-soluble electron transporter for aerobic cellular respiration.</text>
</comment>
<dbReference type="EMBL" id="KV453851">
    <property type="protein sequence ID" value="ODV86051.1"/>
    <property type="molecule type" value="Genomic_DNA"/>
</dbReference>
<proteinExistence type="inferred from homology"/>
<comment type="subcellular location">
    <subcellularLocation>
        <location evidence="1 8">Mitochondrion</location>
    </subcellularLocation>
</comment>
<keyword evidence="11" id="KW-1185">Reference proteome</keyword>
<accession>A0A1E4T2U5</accession>
<evidence type="ECO:0000256" key="8">
    <source>
        <dbReference type="RuleBase" id="RU366063"/>
    </source>
</evidence>
<comment type="similarity">
    <text evidence="3 8">Belongs to the COQ9 family.</text>
</comment>
<dbReference type="InterPro" id="IPR013718">
    <property type="entry name" value="COQ9_C"/>
</dbReference>
<evidence type="ECO:0000256" key="3">
    <source>
        <dbReference type="ARBA" id="ARBA00010766"/>
    </source>
</evidence>